<name>A0A8H4P077_9HYPO</name>
<dbReference type="EMBL" id="JAADJG010000130">
    <property type="protein sequence ID" value="KAF4454260.1"/>
    <property type="molecule type" value="Genomic_DNA"/>
</dbReference>
<organism evidence="2 3">
    <name type="scientific">Fusarium austroafricanum</name>
    <dbReference type="NCBI Taxonomy" id="2364996"/>
    <lineage>
        <taxon>Eukaryota</taxon>
        <taxon>Fungi</taxon>
        <taxon>Dikarya</taxon>
        <taxon>Ascomycota</taxon>
        <taxon>Pezizomycotina</taxon>
        <taxon>Sordariomycetes</taxon>
        <taxon>Hypocreomycetidae</taxon>
        <taxon>Hypocreales</taxon>
        <taxon>Nectriaceae</taxon>
        <taxon>Fusarium</taxon>
        <taxon>Fusarium concolor species complex</taxon>
    </lineage>
</organism>
<keyword evidence="1" id="KW-0732">Signal</keyword>
<dbReference type="OrthoDB" id="4691160at2759"/>
<gene>
    <name evidence="2" type="ORF">F53441_3261</name>
</gene>
<accession>A0A8H4P077</accession>
<sequence>MHFATIFTTLTVLAMGAAADPVPKSSDLPFNIVSSRIWGDENCGADNNDHNLGELTLHRDEIGKCAKFSGPAVKSVKQFSHAGNCKIVLYSDSNCKRGKKEVKDGQCRATSGSFRSYKAVC</sequence>
<reference evidence="2" key="1">
    <citation type="submission" date="2020-01" db="EMBL/GenBank/DDBJ databases">
        <title>Identification and distribution of gene clusters putatively required for synthesis of sphingolipid metabolism inhibitors in phylogenetically diverse species of the filamentous fungus Fusarium.</title>
        <authorList>
            <person name="Kim H.-S."/>
            <person name="Busman M."/>
            <person name="Brown D.W."/>
            <person name="Divon H."/>
            <person name="Uhlig S."/>
            <person name="Proctor R.H."/>
        </authorList>
    </citation>
    <scope>NUCLEOTIDE SEQUENCE</scope>
    <source>
        <strain evidence="2">NRRL 53441</strain>
    </source>
</reference>
<protein>
    <submittedName>
        <fullName evidence="2">Uncharacterized protein</fullName>
    </submittedName>
</protein>
<feature type="signal peptide" evidence="1">
    <location>
        <begin position="1"/>
        <end position="19"/>
    </location>
</feature>
<comment type="caution">
    <text evidence="2">The sequence shown here is derived from an EMBL/GenBank/DDBJ whole genome shotgun (WGS) entry which is preliminary data.</text>
</comment>
<dbReference type="AlphaFoldDB" id="A0A8H4P077"/>
<evidence type="ECO:0000313" key="2">
    <source>
        <dbReference type="EMBL" id="KAF4454260.1"/>
    </source>
</evidence>
<feature type="chain" id="PRO_5034278251" evidence="1">
    <location>
        <begin position="20"/>
        <end position="121"/>
    </location>
</feature>
<proteinExistence type="predicted"/>
<keyword evidence="3" id="KW-1185">Reference proteome</keyword>
<dbReference type="Proteomes" id="UP000605986">
    <property type="component" value="Unassembled WGS sequence"/>
</dbReference>
<evidence type="ECO:0000256" key="1">
    <source>
        <dbReference type="SAM" id="SignalP"/>
    </source>
</evidence>
<evidence type="ECO:0000313" key="3">
    <source>
        <dbReference type="Proteomes" id="UP000605986"/>
    </source>
</evidence>